<evidence type="ECO:0000259" key="6">
    <source>
        <dbReference type="PROSITE" id="PS50011"/>
    </source>
</evidence>
<dbReference type="Gene3D" id="3.40.50.300">
    <property type="entry name" value="P-loop containing nucleotide triphosphate hydrolases"/>
    <property type="match status" value="1"/>
</dbReference>
<dbReference type="InterPro" id="IPR001245">
    <property type="entry name" value="Ser-Thr/Tyr_kinase_cat_dom"/>
</dbReference>
<dbReference type="InterPro" id="IPR011009">
    <property type="entry name" value="Kinase-like_dom_sf"/>
</dbReference>
<dbReference type="InterPro" id="IPR000719">
    <property type="entry name" value="Prot_kinase_dom"/>
</dbReference>
<keyword evidence="2" id="KW-0723">Serine/threonine-protein kinase</keyword>
<dbReference type="SUPFAM" id="SSF52540">
    <property type="entry name" value="P-loop containing nucleoside triphosphate hydrolases"/>
    <property type="match status" value="1"/>
</dbReference>
<keyword evidence="2" id="KW-0418">Kinase</keyword>
<dbReference type="InterPro" id="IPR008271">
    <property type="entry name" value="Ser/Thr_kinase_AS"/>
</dbReference>
<dbReference type="InterPro" id="IPR045063">
    <property type="entry name" value="Dynamin_N"/>
</dbReference>
<evidence type="ECO:0000313" key="8">
    <source>
        <dbReference type="Proteomes" id="UP001159427"/>
    </source>
</evidence>
<dbReference type="PANTHER" id="PTHR26392:SF92">
    <property type="entry name" value="PROTEIN KINASE DOMAIN-CONTAINING PROTEIN"/>
    <property type="match status" value="1"/>
</dbReference>
<feature type="binding site" evidence="5">
    <location>
        <position position="687"/>
    </location>
    <ligand>
        <name>ATP</name>
        <dbReference type="ChEBI" id="CHEBI:30616"/>
    </ligand>
</feature>
<evidence type="ECO:0000256" key="2">
    <source>
        <dbReference type="ARBA" id="ARBA00022527"/>
    </source>
</evidence>
<dbReference type="PROSITE" id="PS50011">
    <property type="entry name" value="PROTEIN_KINASE_DOM"/>
    <property type="match status" value="1"/>
</dbReference>
<dbReference type="Pfam" id="PF07714">
    <property type="entry name" value="PK_Tyr_Ser-Thr"/>
    <property type="match status" value="1"/>
</dbReference>
<feature type="domain" description="Protein kinase" evidence="6">
    <location>
        <begin position="656"/>
        <end position="912"/>
    </location>
</feature>
<dbReference type="Gene3D" id="1.10.510.10">
    <property type="entry name" value="Transferase(Phosphotransferase) domain 1"/>
    <property type="match status" value="1"/>
</dbReference>
<dbReference type="Pfam" id="PF00350">
    <property type="entry name" value="Dynamin_N"/>
    <property type="match status" value="1"/>
</dbReference>
<evidence type="ECO:0000256" key="5">
    <source>
        <dbReference type="PROSITE-ProRule" id="PRU10141"/>
    </source>
</evidence>
<accession>A0ABN8QJK7</accession>
<keyword evidence="2" id="KW-0808">Transferase</keyword>
<dbReference type="SMART" id="SM00220">
    <property type="entry name" value="S_TKc"/>
    <property type="match status" value="1"/>
</dbReference>
<keyword evidence="8" id="KW-1185">Reference proteome</keyword>
<comment type="similarity">
    <text evidence="1">Belongs to the protein kinase superfamily. TKL Ser/Thr protein kinase family. ROCO subfamily.</text>
</comment>
<evidence type="ECO:0000256" key="1">
    <source>
        <dbReference type="ARBA" id="ARBA00008171"/>
    </source>
</evidence>
<evidence type="ECO:0000313" key="7">
    <source>
        <dbReference type="EMBL" id="CAH3165807.1"/>
    </source>
</evidence>
<dbReference type="SUPFAM" id="SSF56112">
    <property type="entry name" value="Protein kinase-like (PK-like)"/>
    <property type="match status" value="1"/>
</dbReference>
<protein>
    <recommendedName>
        <fullName evidence="6">Protein kinase domain-containing protein</fullName>
    </recommendedName>
</protein>
<proteinExistence type="inferred from homology"/>
<feature type="non-terminal residue" evidence="7">
    <location>
        <position position="1"/>
    </location>
</feature>
<dbReference type="EMBL" id="CALNXI010001347">
    <property type="protein sequence ID" value="CAH3165807.1"/>
    <property type="molecule type" value="Genomic_DNA"/>
</dbReference>
<reference evidence="7 8" key="1">
    <citation type="submission" date="2022-05" db="EMBL/GenBank/DDBJ databases">
        <authorList>
            <consortium name="Genoscope - CEA"/>
            <person name="William W."/>
        </authorList>
    </citation>
    <scope>NUCLEOTIDE SEQUENCE [LARGE SCALE GENOMIC DNA]</scope>
</reference>
<dbReference type="PANTHER" id="PTHR26392">
    <property type="entry name" value="MITOGEN-ACTIVATED PROTEIN KINASE KINASE KINASE 7-RELATED"/>
    <property type="match status" value="1"/>
</dbReference>
<dbReference type="PROSITE" id="PS00108">
    <property type="entry name" value="PROTEIN_KINASE_ST"/>
    <property type="match status" value="1"/>
</dbReference>
<name>A0ABN8QJK7_9CNID</name>
<dbReference type="PROSITE" id="PS00107">
    <property type="entry name" value="PROTEIN_KINASE_ATP"/>
    <property type="match status" value="1"/>
</dbReference>
<keyword evidence="4 5" id="KW-0067">ATP-binding</keyword>
<organism evidence="7 8">
    <name type="scientific">Porites evermanni</name>
    <dbReference type="NCBI Taxonomy" id="104178"/>
    <lineage>
        <taxon>Eukaryota</taxon>
        <taxon>Metazoa</taxon>
        <taxon>Cnidaria</taxon>
        <taxon>Anthozoa</taxon>
        <taxon>Hexacorallia</taxon>
        <taxon>Scleractinia</taxon>
        <taxon>Fungiina</taxon>
        <taxon>Poritidae</taxon>
        <taxon>Porites</taxon>
    </lineage>
</organism>
<comment type="caution">
    <text evidence="7">The sequence shown here is derived from an EMBL/GenBank/DDBJ whole genome shotgun (WGS) entry which is preliminary data.</text>
</comment>
<gene>
    <name evidence="7" type="ORF">PEVE_00005452</name>
</gene>
<dbReference type="InterPro" id="IPR027417">
    <property type="entry name" value="P-loop_NTPase"/>
</dbReference>
<evidence type="ECO:0000256" key="3">
    <source>
        <dbReference type="ARBA" id="ARBA00022741"/>
    </source>
</evidence>
<sequence length="922" mass="106352">QAFSVLSEAKEEDDRKRQALLSFYAQAQDLLSKMDEPMLTLLQESFKNLKEKMKWHEKQLKQTKYFLLVAGEMSSGKSSLINLILGEEILPCADICTTSTICELKFGEERKMVAHFKDRDPETGLVTKTIPLDEQTGYLKQFSSYIHKKGSIYKKVELFWPHELLQKDIVIIDSPGVGEADEMDDMVIQYLSEAFAFVYVANSSLGGGVQKDKLEKLLHKARYVSIGVPEEEIDEDSKWLQMQENLLSKCALFVCNKWDQLNESGVESVKNEILKKLKRAWPGVDPESQIIYMSTTKARTAQELDVISESFSSLMDKMRSMVLKSIEAKHELHWGWLYKLLSRIFFQAKAHVVNASRSPGESKERLDKIVSRLEDIEKDQEKVIKNFRKMFNEKVDDIVERLLEHFSSKDVEERFTSWSLEEAPAKKRSWTEIEEIVNTLLSIRFQEIVCQWEKKTKVFANAHLFLMQTFQNYYDDVEFQLQNLQSDATDVDSGKQRFLPFRISLFQKLEWIVKGVIYGSPLLGALFSFDLKSAFEQASGLKNRASRTVQALYKDLLSDVSEGTLARIKNKNQLKSFVDEKLKDAKLYLDRIEARLPDMIKADRDLYEQLMKENTDRSRYLPLFHEVAQHRHQLALLGLTEVCAVKLDREKFHWKEETSSCLGRGSFAAVYQGTMRSDGEVTTVALKVWNEALDVNNAIQIMEEMKNLRVLNNPHIVQFYGILLDEDTLKTVLVTEKCKGNLKNHIFRELESPPSRSEDPTVFKEVCRWAKEITDGLASIHAKRVVHRDLKLENILLTEENTIKIADVGLAKAEITTVYMAPEVFRSRVYDSKADIYSLGLIMWEMWYGQLAFADPPVTMLEKFFDEVGKGKRPVPRQTCQEPPSFWEQLMTQCWDGDPKKRPAAKECHERIVKSVSPENSV</sequence>
<keyword evidence="3 5" id="KW-0547">Nucleotide-binding</keyword>
<evidence type="ECO:0000256" key="4">
    <source>
        <dbReference type="ARBA" id="ARBA00022840"/>
    </source>
</evidence>
<dbReference type="Proteomes" id="UP001159427">
    <property type="component" value="Unassembled WGS sequence"/>
</dbReference>
<dbReference type="InterPro" id="IPR017441">
    <property type="entry name" value="Protein_kinase_ATP_BS"/>
</dbReference>